<dbReference type="Proteomes" id="UP000288716">
    <property type="component" value="Unassembled WGS sequence"/>
</dbReference>
<dbReference type="Gene3D" id="3.40.50.150">
    <property type="entry name" value="Vaccinia Virus protein VP39"/>
    <property type="match status" value="1"/>
</dbReference>
<dbReference type="PANTHER" id="PTHR43667">
    <property type="entry name" value="CYCLOPROPANE-FATTY-ACYL-PHOSPHOLIPID SYNTHASE"/>
    <property type="match status" value="1"/>
</dbReference>
<reference evidence="2 3" key="1">
    <citation type="journal article" date="2018" name="Gigascience">
        <title>Genomes of trombidid mites reveal novel predicted allergens and laterally-transferred genes associated with secondary metabolism.</title>
        <authorList>
            <person name="Dong X."/>
            <person name="Chaisiri K."/>
            <person name="Xia D."/>
            <person name="Armstrong S.D."/>
            <person name="Fang Y."/>
            <person name="Donnelly M.J."/>
            <person name="Kadowaki T."/>
            <person name="McGarry J.W."/>
            <person name="Darby A.C."/>
            <person name="Makepeace B.L."/>
        </authorList>
    </citation>
    <scope>NUCLEOTIDE SEQUENCE [LARGE SCALE GENOMIC DNA]</scope>
    <source>
        <strain evidence="2">UoL-UT</strain>
    </source>
</reference>
<dbReference type="STRING" id="299467.A0A443SFD4"/>
<dbReference type="OrthoDB" id="8300214at2759"/>
<sequence>MLTKLLHSIATLYTQCIISLIYYVSLIFLPLSSRIVNNFLKQCDIEVNGNNKWDPIVSDNKFYCEFISGAFTGIGDAYTKNYFECEDLQQFFLKICQHKYYKYICYHPAILWWSIIRRYFDKNNAEGAYEDTGKGYDEGVFARDEEKETFRTYSCGYWRNATTQDEAFEHNLADDGLFVIECLPVSHKYVPTTVKLFEKYFDTKTWFPYSLELMKLIDGLFVVEDLQNIGTHYARTFVEEIKIMDEDKSSLQNKVGNQIFRATRATYAYFSAELESRHYQVYHLVLSKNGIPGGYDAVV</sequence>
<dbReference type="InterPro" id="IPR050723">
    <property type="entry name" value="CFA/CMAS"/>
</dbReference>
<keyword evidence="1" id="KW-0472">Membrane</keyword>
<keyword evidence="1" id="KW-0812">Transmembrane</keyword>
<evidence type="ECO:0000256" key="1">
    <source>
        <dbReference type="SAM" id="Phobius"/>
    </source>
</evidence>
<gene>
    <name evidence="2" type="ORF">B4U80_13773</name>
</gene>
<dbReference type="EMBL" id="NCKV01002944">
    <property type="protein sequence ID" value="RWS26227.1"/>
    <property type="molecule type" value="Genomic_DNA"/>
</dbReference>
<keyword evidence="3" id="KW-1185">Reference proteome</keyword>
<evidence type="ECO:0000313" key="2">
    <source>
        <dbReference type="EMBL" id="RWS26227.1"/>
    </source>
</evidence>
<proteinExistence type="predicted"/>
<protein>
    <submittedName>
        <fullName evidence="2">Cyclopropane-fatty-acyl-phospholipid synthase-like protein</fullName>
    </submittedName>
</protein>
<comment type="caution">
    <text evidence="2">The sequence shown here is derived from an EMBL/GenBank/DDBJ whole genome shotgun (WGS) entry which is preliminary data.</text>
</comment>
<dbReference type="AlphaFoldDB" id="A0A443SFD4"/>
<accession>A0A443SFD4</accession>
<dbReference type="PANTHER" id="PTHR43667:SF2">
    <property type="entry name" value="FATTY ACID C-METHYL TRANSFERASE"/>
    <property type="match status" value="1"/>
</dbReference>
<feature type="transmembrane region" description="Helical" evidence="1">
    <location>
        <begin position="12"/>
        <end position="31"/>
    </location>
</feature>
<organism evidence="2 3">
    <name type="scientific">Leptotrombidium deliense</name>
    <dbReference type="NCBI Taxonomy" id="299467"/>
    <lineage>
        <taxon>Eukaryota</taxon>
        <taxon>Metazoa</taxon>
        <taxon>Ecdysozoa</taxon>
        <taxon>Arthropoda</taxon>
        <taxon>Chelicerata</taxon>
        <taxon>Arachnida</taxon>
        <taxon>Acari</taxon>
        <taxon>Acariformes</taxon>
        <taxon>Trombidiformes</taxon>
        <taxon>Prostigmata</taxon>
        <taxon>Anystina</taxon>
        <taxon>Parasitengona</taxon>
        <taxon>Trombiculoidea</taxon>
        <taxon>Trombiculidae</taxon>
        <taxon>Leptotrombidium</taxon>
    </lineage>
</organism>
<dbReference type="InterPro" id="IPR029063">
    <property type="entry name" value="SAM-dependent_MTases_sf"/>
</dbReference>
<dbReference type="VEuPathDB" id="VectorBase:LDEU005813"/>
<evidence type="ECO:0000313" key="3">
    <source>
        <dbReference type="Proteomes" id="UP000288716"/>
    </source>
</evidence>
<keyword evidence="1" id="KW-1133">Transmembrane helix</keyword>
<name>A0A443SFD4_9ACAR</name>